<dbReference type="Gene3D" id="3.40.630.30">
    <property type="match status" value="1"/>
</dbReference>
<gene>
    <name evidence="2" type="ORF">DEF24_23180</name>
</gene>
<dbReference type="SUPFAM" id="SSF55729">
    <property type="entry name" value="Acyl-CoA N-acyltransferases (Nat)"/>
    <property type="match status" value="1"/>
</dbReference>
<dbReference type="Pfam" id="PF00583">
    <property type="entry name" value="Acetyltransf_1"/>
    <property type="match status" value="1"/>
</dbReference>
<reference evidence="2 3" key="1">
    <citation type="submission" date="2018-04" db="EMBL/GenBank/DDBJ databases">
        <title>Novel actinobacteria from marine sediment.</title>
        <authorList>
            <person name="Ng Z.Y."/>
            <person name="Tan G.Y.A."/>
        </authorList>
    </citation>
    <scope>NUCLEOTIDE SEQUENCE [LARGE SCALE GENOMIC DNA]</scope>
    <source>
        <strain evidence="2 3">TPS81</strain>
    </source>
</reference>
<organism evidence="2 3">
    <name type="scientific">Marinitenerispora sediminis</name>
    <dbReference type="NCBI Taxonomy" id="1931232"/>
    <lineage>
        <taxon>Bacteria</taxon>
        <taxon>Bacillati</taxon>
        <taxon>Actinomycetota</taxon>
        <taxon>Actinomycetes</taxon>
        <taxon>Streptosporangiales</taxon>
        <taxon>Nocardiopsidaceae</taxon>
        <taxon>Marinitenerispora</taxon>
    </lineage>
</organism>
<keyword evidence="3" id="KW-1185">Reference proteome</keyword>
<dbReference type="AlphaFoldDB" id="A0A368SZH6"/>
<dbReference type="PROSITE" id="PS51186">
    <property type="entry name" value="GNAT"/>
    <property type="match status" value="1"/>
</dbReference>
<evidence type="ECO:0000259" key="1">
    <source>
        <dbReference type="PROSITE" id="PS51186"/>
    </source>
</evidence>
<feature type="domain" description="N-acetyltransferase" evidence="1">
    <location>
        <begin position="28"/>
        <end position="179"/>
    </location>
</feature>
<sequence length="181" mass="19525">MADSGAAGANAAAVPAEVELVRLDRPSARVADLRSAVLKLRLAPGQQRFSGEATTTLPRADVDPNRFPFAVLWRGTAVGFGIIDLVGCLAEITDDPEHAVLLRAFYIDTGWQGKGLGRAACRALDPLVRDIAPAARQVLLTVNDPNPRALRAYLAGGFEYTGRRYLGIEARPQMVLRRVVH</sequence>
<dbReference type="Proteomes" id="UP000253318">
    <property type="component" value="Unassembled WGS sequence"/>
</dbReference>
<name>A0A368SZH6_9ACTN</name>
<dbReference type="GO" id="GO:0016747">
    <property type="term" value="F:acyltransferase activity, transferring groups other than amino-acyl groups"/>
    <property type="evidence" value="ECO:0007669"/>
    <property type="project" value="InterPro"/>
</dbReference>
<evidence type="ECO:0000313" key="3">
    <source>
        <dbReference type="Proteomes" id="UP000253318"/>
    </source>
</evidence>
<proteinExistence type="predicted"/>
<accession>A0A368SZH6</accession>
<dbReference type="InterPro" id="IPR016181">
    <property type="entry name" value="Acyl_CoA_acyltransferase"/>
</dbReference>
<keyword evidence="2" id="KW-0808">Transferase</keyword>
<dbReference type="EMBL" id="QEIN01000251">
    <property type="protein sequence ID" value="RCV51425.1"/>
    <property type="molecule type" value="Genomic_DNA"/>
</dbReference>
<evidence type="ECO:0000313" key="2">
    <source>
        <dbReference type="EMBL" id="RCV51425.1"/>
    </source>
</evidence>
<protein>
    <submittedName>
        <fullName evidence="2">GNAT family N-acetyltransferase</fullName>
    </submittedName>
</protein>
<comment type="caution">
    <text evidence="2">The sequence shown here is derived from an EMBL/GenBank/DDBJ whole genome shotgun (WGS) entry which is preliminary data.</text>
</comment>
<dbReference type="InterPro" id="IPR000182">
    <property type="entry name" value="GNAT_dom"/>
</dbReference>
<dbReference type="OrthoDB" id="3425968at2"/>
<dbReference type="RefSeq" id="WP_114397914.1">
    <property type="nucleotide sequence ID" value="NZ_QEIM01000052.1"/>
</dbReference>